<evidence type="ECO:0000313" key="2">
    <source>
        <dbReference type="EnsemblMetazoa" id="PPA14207.1"/>
    </source>
</evidence>
<evidence type="ECO:0000313" key="3">
    <source>
        <dbReference type="Proteomes" id="UP000005239"/>
    </source>
</evidence>
<protein>
    <submittedName>
        <fullName evidence="2">Uncharacterized protein</fullName>
    </submittedName>
</protein>
<feature type="region of interest" description="Disordered" evidence="1">
    <location>
        <begin position="1"/>
        <end position="75"/>
    </location>
</feature>
<dbReference type="Pfam" id="PF03372">
    <property type="entry name" value="Exo_endo_phos"/>
    <property type="match status" value="1"/>
</dbReference>
<dbReference type="InterPro" id="IPR036691">
    <property type="entry name" value="Endo/exonu/phosph_ase_sf"/>
</dbReference>
<accession>A0A2A6B7S1</accession>
<feature type="compositionally biased region" description="Basic and acidic residues" evidence="1">
    <location>
        <begin position="64"/>
        <end position="75"/>
    </location>
</feature>
<sequence>MCNGRPSRTPSPDTEGNQSSHLATTAPTLRPSPPRPLPARLRCRSVQRGQGRPITEQLRTSTRTPDRSPNPRHDRDLRICTLNCRTLASDASIAALEQSFEGIRYDVVCLQETKASKTQELTLTNGARLILGPKVEKKNIGGVGFLIHPRLVSSILSFSILSPRLAKAKQSLSRSKAPMDAILDSSGAPITSRTGIEERVAVSSTCPFSSISNTVGPLAALCRRLSVPFVLTPSNC</sequence>
<dbReference type="GO" id="GO:0003824">
    <property type="term" value="F:catalytic activity"/>
    <property type="evidence" value="ECO:0007669"/>
    <property type="project" value="InterPro"/>
</dbReference>
<dbReference type="InterPro" id="IPR005135">
    <property type="entry name" value="Endo/exonuclease/phosphatase"/>
</dbReference>
<evidence type="ECO:0000256" key="1">
    <source>
        <dbReference type="SAM" id="MobiDB-lite"/>
    </source>
</evidence>
<reference evidence="3" key="1">
    <citation type="journal article" date="2008" name="Nat. Genet.">
        <title>The Pristionchus pacificus genome provides a unique perspective on nematode lifestyle and parasitism.</title>
        <authorList>
            <person name="Dieterich C."/>
            <person name="Clifton S.W."/>
            <person name="Schuster L.N."/>
            <person name="Chinwalla A."/>
            <person name="Delehaunty K."/>
            <person name="Dinkelacker I."/>
            <person name="Fulton L."/>
            <person name="Fulton R."/>
            <person name="Godfrey J."/>
            <person name="Minx P."/>
            <person name="Mitreva M."/>
            <person name="Roeseler W."/>
            <person name="Tian H."/>
            <person name="Witte H."/>
            <person name="Yang S.P."/>
            <person name="Wilson R.K."/>
            <person name="Sommer R.J."/>
        </authorList>
    </citation>
    <scope>NUCLEOTIDE SEQUENCE [LARGE SCALE GENOMIC DNA]</scope>
    <source>
        <strain evidence="3">PS312</strain>
    </source>
</reference>
<dbReference type="OrthoDB" id="5854880at2759"/>
<dbReference type="EnsemblMetazoa" id="PPA14207.1">
    <property type="protein sequence ID" value="PPA14207.1"/>
    <property type="gene ID" value="WBGene00103761"/>
</dbReference>
<gene>
    <name evidence="2" type="primary">WBGene00103761</name>
</gene>
<organism evidence="2 3">
    <name type="scientific">Pristionchus pacificus</name>
    <name type="common">Parasitic nematode worm</name>
    <dbReference type="NCBI Taxonomy" id="54126"/>
    <lineage>
        <taxon>Eukaryota</taxon>
        <taxon>Metazoa</taxon>
        <taxon>Ecdysozoa</taxon>
        <taxon>Nematoda</taxon>
        <taxon>Chromadorea</taxon>
        <taxon>Rhabditida</taxon>
        <taxon>Rhabditina</taxon>
        <taxon>Diplogasteromorpha</taxon>
        <taxon>Diplogasteroidea</taxon>
        <taxon>Neodiplogasteridae</taxon>
        <taxon>Pristionchus</taxon>
    </lineage>
</organism>
<dbReference type="Gene3D" id="3.60.10.10">
    <property type="entry name" value="Endonuclease/exonuclease/phosphatase"/>
    <property type="match status" value="1"/>
</dbReference>
<name>A0A2A6B7S1_PRIPA</name>
<keyword evidence="3" id="KW-1185">Reference proteome</keyword>
<proteinExistence type="predicted"/>
<dbReference type="SUPFAM" id="SSF56219">
    <property type="entry name" value="DNase I-like"/>
    <property type="match status" value="1"/>
</dbReference>
<dbReference type="AlphaFoldDB" id="A0A2A6B7S1"/>
<accession>A0A8R1UBK1</accession>
<feature type="compositionally biased region" description="Polar residues" evidence="1">
    <location>
        <begin position="1"/>
        <end position="21"/>
    </location>
</feature>
<dbReference type="Proteomes" id="UP000005239">
    <property type="component" value="Unassembled WGS sequence"/>
</dbReference>
<reference evidence="2" key="2">
    <citation type="submission" date="2022-06" db="UniProtKB">
        <authorList>
            <consortium name="EnsemblMetazoa"/>
        </authorList>
    </citation>
    <scope>IDENTIFICATION</scope>
    <source>
        <strain evidence="2">PS312</strain>
    </source>
</reference>